<gene>
    <name evidence="1" type="ORF">DFH08DRAFT_1083535</name>
</gene>
<organism evidence="1 2">
    <name type="scientific">Mycena albidolilacea</name>
    <dbReference type="NCBI Taxonomy" id="1033008"/>
    <lineage>
        <taxon>Eukaryota</taxon>
        <taxon>Fungi</taxon>
        <taxon>Dikarya</taxon>
        <taxon>Basidiomycota</taxon>
        <taxon>Agaricomycotina</taxon>
        <taxon>Agaricomycetes</taxon>
        <taxon>Agaricomycetidae</taxon>
        <taxon>Agaricales</taxon>
        <taxon>Marasmiineae</taxon>
        <taxon>Mycenaceae</taxon>
        <taxon>Mycena</taxon>
    </lineage>
</organism>
<evidence type="ECO:0000313" key="1">
    <source>
        <dbReference type="EMBL" id="KAJ7334083.1"/>
    </source>
</evidence>
<dbReference type="Gene3D" id="1.20.1280.50">
    <property type="match status" value="1"/>
</dbReference>
<name>A0AAD6ZRB1_9AGAR</name>
<reference evidence="1" key="1">
    <citation type="submission" date="2023-03" db="EMBL/GenBank/DDBJ databases">
        <title>Massive genome expansion in bonnet fungi (Mycena s.s.) driven by repeated elements and novel gene families across ecological guilds.</title>
        <authorList>
            <consortium name="Lawrence Berkeley National Laboratory"/>
            <person name="Harder C.B."/>
            <person name="Miyauchi S."/>
            <person name="Viragh M."/>
            <person name="Kuo A."/>
            <person name="Thoen E."/>
            <person name="Andreopoulos B."/>
            <person name="Lu D."/>
            <person name="Skrede I."/>
            <person name="Drula E."/>
            <person name="Henrissat B."/>
            <person name="Morin E."/>
            <person name="Kohler A."/>
            <person name="Barry K."/>
            <person name="LaButti K."/>
            <person name="Morin E."/>
            <person name="Salamov A."/>
            <person name="Lipzen A."/>
            <person name="Mereny Z."/>
            <person name="Hegedus B."/>
            <person name="Baldrian P."/>
            <person name="Stursova M."/>
            <person name="Weitz H."/>
            <person name="Taylor A."/>
            <person name="Grigoriev I.V."/>
            <person name="Nagy L.G."/>
            <person name="Martin F."/>
            <person name="Kauserud H."/>
        </authorList>
    </citation>
    <scope>NUCLEOTIDE SEQUENCE</scope>
    <source>
        <strain evidence="1">CBHHK002</strain>
    </source>
</reference>
<accession>A0AAD6ZRB1</accession>
<protein>
    <recommendedName>
        <fullName evidence="3">F-box domain-containing protein</fullName>
    </recommendedName>
</protein>
<evidence type="ECO:0000313" key="2">
    <source>
        <dbReference type="Proteomes" id="UP001218218"/>
    </source>
</evidence>
<keyword evidence="2" id="KW-1185">Reference proteome</keyword>
<dbReference type="Proteomes" id="UP001218218">
    <property type="component" value="Unassembled WGS sequence"/>
</dbReference>
<dbReference type="SUPFAM" id="SSF81383">
    <property type="entry name" value="F-box domain"/>
    <property type="match status" value="1"/>
</dbReference>
<dbReference type="EMBL" id="JARIHO010000033">
    <property type="protein sequence ID" value="KAJ7334083.1"/>
    <property type="molecule type" value="Genomic_DNA"/>
</dbReference>
<sequence length="481" mass="53044">MRRAQNTDALSLPAEILAEIFKLARAAPRVESQVCRLWRHVALGSPQLWTDAIDYEHDHPDFAREQLRRSANMPVLVKAHFPMHSNRGIQNLHLALKESAVHTLDFQGPPEILDQVWQNLDATSLKTLSLFVPWDQMFQTTPYPGPSFELNAPLLRTLSLSNFVAWDAPIFNNLTHLRLHLQDPTFAPSMTQILEMVASSPMLTELNLLHAIENSSRLPGHESIGIVPLPHLAAFLLDDDILNHIFLLCHIEIPAHCARTLKVEHRGRDALAGLSRSISASLPLGELTRLVLEGDPSRVTARGYTATTLTETASVAGTLTGSLPLAAATSLELIFRDPRSVTIPVEAWETCLQNLDAVEYLQVKPTTPPNLLAALGEPRNGAPVPLLPRLQRFEVHHPDPSPASSSHESARPKPVGNLGSWWQKIEIAEVTFLDTLLTCLESRQQLGAKLSSLRIARCVQCPAPTMQRLTSVVNDVSCGPA</sequence>
<dbReference type="AlphaFoldDB" id="A0AAD6ZRB1"/>
<proteinExistence type="predicted"/>
<comment type="caution">
    <text evidence="1">The sequence shown here is derived from an EMBL/GenBank/DDBJ whole genome shotgun (WGS) entry which is preliminary data.</text>
</comment>
<dbReference type="InterPro" id="IPR036047">
    <property type="entry name" value="F-box-like_dom_sf"/>
</dbReference>
<evidence type="ECO:0008006" key="3">
    <source>
        <dbReference type="Google" id="ProtNLM"/>
    </source>
</evidence>